<evidence type="ECO:0000313" key="4">
    <source>
        <dbReference type="Proteomes" id="UP000835052"/>
    </source>
</evidence>
<reference evidence="3" key="1">
    <citation type="submission" date="2020-10" db="EMBL/GenBank/DDBJ databases">
        <authorList>
            <person name="Kikuchi T."/>
        </authorList>
    </citation>
    <scope>NUCLEOTIDE SEQUENCE</scope>
    <source>
        <strain evidence="3">NKZ352</strain>
    </source>
</reference>
<evidence type="ECO:0000256" key="1">
    <source>
        <dbReference type="ARBA" id="ARBA00006290"/>
    </source>
</evidence>
<evidence type="ECO:0000313" key="3">
    <source>
        <dbReference type="EMBL" id="CAD6195724.1"/>
    </source>
</evidence>
<keyword evidence="4" id="KW-1185">Reference proteome</keyword>
<keyword evidence="2" id="KW-0812">Transmembrane</keyword>
<accession>A0A8S1HJ11</accession>
<dbReference type="PANTHER" id="PTHR13015">
    <property type="entry name" value="PROTEIN AD-016-RELATED"/>
    <property type="match status" value="1"/>
</dbReference>
<dbReference type="OrthoDB" id="268027at2759"/>
<dbReference type="GO" id="GO:0030041">
    <property type="term" value="P:actin filament polymerization"/>
    <property type="evidence" value="ECO:0007669"/>
    <property type="project" value="TreeGrafter"/>
</dbReference>
<dbReference type="GO" id="GO:0071203">
    <property type="term" value="C:WASH complex"/>
    <property type="evidence" value="ECO:0007669"/>
    <property type="project" value="InterPro"/>
</dbReference>
<dbReference type="AlphaFoldDB" id="A0A8S1HJ11"/>
<organism evidence="3 4">
    <name type="scientific">Caenorhabditis auriculariae</name>
    <dbReference type="NCBI Taxonomy" id="2777116"/>
    <lineage>
        <taxon>Eukaryota</taxon>
        <taxon>Metazoa</taxon>
        <taxon>Ecdysozoa</taxon>
        <taxon>Nematoda</taxon>
        <taxon>Chromadorea</taxon>
        <taxon>Rhabditida</taxon>
        <taxon>Rhabditina</taxon>
        <taxon>Rhabditomorpha</taxon>
        <taxon>Rhabditoidea</taxon>
        <taxon>Rhabditidae</taxon>
        <taxon>Peloderinae</taxon>
        <taxon>Caenorhabditis</taxon>
    </lineage>
</organism>
<protein>
    <submittedName>
        <fullName evidence="3">Uncharacterized protein</fullName>
    </submittedName>
</protein>
<dbReference type="PANTHER" id="PTHR13015:SF0">
    <property type="entry name" value="WASH COMPLEX SUBUNIT 3"/>
    <property type="match status" value="1"/>
</dbReference>
<comment type="caution">
    <text evidence="3">The sequence shown here is derived from an EMBL/GenBank/DDBJ whole genome shotgun (WGS) entry which is preliminary data.</text>
</comment>
<sequence length="359" mass="40109">MAEADLSFIKSDIDLAEVAPIDRRQSAVSVNCIIMRLVDFLNDFAVRAEETILRAESHLRSADVKLRLLEQKLSQVELVDRTESRQAPPAPDPVSVPVPIEPIPEKFEPEPIAPSTNVEIAAPSQPEPQPASSSSQSLLVRDDPIYAKYFKMLKMGVPEQAVKLKMHSEGVDPTYLSKPDEASPNAQFADTNGSSLDSDSISSFRLLGDVQRGELDMACGMFRMTPERVAALSFSYPAQLEVNQVYLMSDPRRSEDVGFLFRPFATHVWLMLAVTFFIVTSVFLLMRMVELWEDNESIITLLTASADRIPECPQEISVETCYGLFAEILTKYPPKIGDLGFLNLESAKLARKIDFYLKE</sequence>
<dbReference type="Proteomes" id="UP000835052">
    <property type="component" value="Unassembled WGS sequence"/>
</dbReference>
<dbReference type="GO" id="GO:0006887">
    <property type="term" value="P:exocytosis"/>
    <property type="evidence" value="ECO:0007669"/>
    <property type="project" value="TreeGrafter"/>
</dbReference>
<feature type="transmembrane region" description="Helical" evidence="2">
    <location>
        <begin position="268"/>
        <end position="286"/>
    </location>
</feature>
<name>A0A8S1HJ11_9PELO</name>
<keyword evidence="2" id="KW-1133">Transmembrane helix</keyword>
<comment type="similarity">
    <text evidence="1">Belongs to the CCDC53 family.</text>
</comment>
<evidence type="ECO:0000256" key="2">
    <source>
        <dbReference type="SAM" id="Phobius"/>
    </source>
</evidence>
<dbReference type="InterPro" id="IPR019309">
    <property type="entry name" value="WASHC3"/>
</dbReference>
<dbReference type="SUPFAM" id="SSF53850">
    <property type="entry name" value="Periplasmic binding protein-like II"/>
    <property type="match status" value="1"/>
</dbReference>
<dbReference type="EMBL" id="CAJGYM010000059">
    <property type="protein sequence ID" value="CAD6195724.1"/>
    <property type="molecule type" value="Genomic_DNA"/>
</dbReference>
<proteinExistence type="inferred from homology"/>
<dbReference type="Pfam" id="PF10152">
    <property type="entry name" value="CCDC53"/>
    <property type="match status" value="1"/>
</dbReference>
<keyword evidence="2" id="KW-0472">Membrane</keyword>
<gene>
    <name evidence="3" type="ORF">CAUJ_LOCUS11643</name>
</gene>